<dbReference type="InterPro" id="IPR000225">
    <property type="entry name" value="Armadillo"/>
</dbReference>
<evidence type="ECO:0000256" key="4">
    <source>
        <dbReference type="ARBA" id="ARBA00022889"/>
    </source>
</evidence>
<dbReference type="GO" id="GO:0005634">
    <property type="term" value="C:nucleus"/>
    <property type="evidence" value="ECO:0007669"/>
    <property type="project" value="TreeGrafter"/>
</dbReference>
<gene>
    <name evidence="8" type="primary">Ctnnd2_0</name>
    <name evidence="8" type="ORF">g.6382</name>
</gene>
<feature type="region of interest" description="Disordered" evidence="7">
    <location>
        <begin position="1"/>
        <end position="28"/>
    </location>
</feature>
<dbReference type="Gene3D" id="1.25.10.10">
    <property type="entry name" value="Leucine-rich Repeat Variant"/>
    <property type="match status" value="1"/>
</dbReference>
<evidence type="ECO:0000313" key="8">
    <source>
        <dbReference type="EMBL" id="MDE51593.1"/>
    </source>
</evidence>
<feature type="compositionally biased region" description="Low complexity" evidence="7">
    <location>
        <begin position="500"/>
        <end position="523"/>
    </location>
</feature>
<dbReference type="PROSITE" id="PS50176">
    <property type="entry name" value="ARM_REPEAT"/>
    <property type="match status" value="3"/>
</dbReference>
<dbReference type="PANTHER" id="PTHR10372:SF27">
    <property type="entry name" value="ADHERENS JUNCTION PROTEIN P120"/>
    <property type="match status" value="1"/>
</dbReference>
<dbReference type="InterPro" id="IPR011989">
    <property type="entry name" value="ARM-like"/>
</dbReference>
<sequence>MVVTEPTNKSSDASVNHNNSHNNFDAPDNASLHVQQQEQLLTTINHNSNNMVNNSHQQQQHQQNDIITTNTPLSNNSNNNNHNNHHNDRSIINPQISESTYMNQKVSNYDIAYGSTRAPPVQNMQHPPPIPPPPVQLQSQPSLMTTTSAAMPHHVANSIPTEPVYGINRNGMIAFVAQQPTTLVPQMDMNGTETMWRDPELEEVITFLSNPDPIIRANSIAYLQHLTYGDDAMKQKTRLLGGIPILIDLLNRDMLEVKRNVCGALRNLSYGRKNDDNKRAIKDAQGIPPLVRALIDNPDNEIRELATSVLWNLSSCEEVKWSIIDDALNPLISVILVPYTAWFRANINSTQQFLPTVNETHWSTVFRNVTGVLRNISSAGAYARKQLRDCEGLIESLFFIINSSISRNDVENKLVENCVCILRNLSYRCQETQDPDYDKHFYNNNSQSDSATNSMQNSPSSPSSSANLTSSLMGQVSSKVVDNLGCFSFGRRSRSKLRSRSGLLSSLSRNNSSNQSDQGPSSSTQRSATILPPHHPSNLQANGQSSTMIRTSTQIDGLRGVGSSATLPSSGISNITSSNKSQQPSGKDLLWQPDVVKPYLALLSGCSNSETLEAAAGAIQNLAACFWQPSVEIRAAVRKERGLPVLVELLRMDRDRVVCVVATALRNLAIDQKNKELIGKYAMPDLVNKLTTTYNEQECPSSDNTIAAVLATLHEVISNNVDFVRSLYEAGGLNKLAFIVRNKTKYSARVQRFAAQVLLDMWKFTELREMYKKGGWKESHFIVRPQLNAKNSTYSVNSNTIERPIASQQADRSSSTRNLRAISATSVPQTMIQQNSDMFNSANTNQFYDAYPAYGGVQMTPLNGQVNNPNALYAQVDRQRKRNDMGQQQSTMIASNNC</sequence>
<dbReference type="GO" id="GO:0098609">
    <property type="term" value="P:cell-cell adhesion"/>
    <property type="evidence" value="ECO:0007669"/>
    <property type="project" value="InterPro"/>
</dbReference>
<evidence type="ECO:0000256" key="2">
    <source>
        <dbReference type="ARBA" id="ARBA00005462"/>
    </source>
</evidence>
<feature type="repeat" description="ARM" evidence="6">
    <location>
        <begin position="641"/>
        <end position="678"/>
    </location>
</feature>
<feature type="region of interest" description="Disordered" evidence="7">
    <location>
        <begin position="498"/>
        <end position="544"/>
    </location>
</feature>
<dbReference type="GO" id="GO:0005912">
    <property type="term" value="C:adherens junction"/>
    <property type="evidence" value="ECO:0007669"/>
    <property type="project" value="TreeGrafter"/>
</dbReference>
<comment type="similarity">
    <text evidence="2">Belongs to the beta-catenin family.</text>
</comment>
<evidence type="ECO:0000256" key="1">
    <source>
        <dbReference type="ARBA" id="ARBA00004282"/>
    </source>
</evidence>
<dbReference type="AlphaFoldDB" id="A0A6G1SNX0"/>
<feature type="repeat" description="ARM" evidence="6">
    <location>
        <begin position="241"/>
        <end position="286"/>
    </location>
</feature>
<keyword evidence="5" id="KW-0965">Cell junction</keyword>
<evidence type="ECO:0000256" key="3">
    <source>
        <dbReference type="ARBA" id="ARBA00022737"/>
    </source>
</evidence>
<reference evidence="8" key="1">
    <citation type="submission" date="2018-10" db="EMBL/GenBank/DDBJ databases">
        <title>Transcriptome assembly of Aceria tosichella (Wheat curl mite) Type 2.</title>
        <authorList>
            <person name="Scully E.D."/>
            <person name="Geib S.M."/>
            <person name="Palmer N.A."/>
            <person name="Gupta A.K."/>
            <person name="Sarath G."/>
            <person name="Tatineni S."/>
        </authorList>
    </citation>
    <scope>NUCLEOTIDE SEQUENCE</scope>
    <source>
        <strain evidence="8">LincolnNE</strain>
    </source>
</reference>
<feature type="compositionally biased region" description="Polar residues" evidence="7">
    <location>
        <begin position="442"/>
        <end position="451"/>
    </location>
</feature>
<evidence type="ECO:0000256" key="7">
    <source>
        <dbReference type="SAM" id="MobiDB-lite"/>
    </source>
</evidence>
<dbReference type="SMART" id="SM00185">
    <property type="entry name" value="ARM"/>
    <property type="match status" value="6"/>
</dbReference>
<dbReference type="GO" id="GO:0005737">
    <property type="term" value="C:cytoplasm"/>
    <property type="evidence" value="ECO:0007669"/>
    <property type="project" value="TreeGrafter"/>
</dbReference>
<feature type="repeat" description="ARM" evidence="6">
    <location>
        <begin position="285"/>
        <end position="328"/>
    </location>
</feature>
<keyword evidence="4" id="KW-0130">Cell adhesion</keyword>
<dbReference type="EMBL" id="GGYP01006822">
    <property type="protein sequence ID" value="MDE51593.1"/>
    <property type="molecule type" value="Transcribed_RNA"/>
</dbReference>
<protein>
    <submittedName>
        <fullName evidence="8">Catenin delta-2</fullName>
    </submittedName>
</protein>
<comment type="subcellular location">
    <subcellularLocation>
        <location evidence="1">Cell junction</location>
    </subcellularLocation>
</comment>
<keyword evidence="3" id="KW-0677">Repeat</keyword>
<dbReference type="InterPro" id="IPR016024">
    <property type="entry name" value="ARM-type_fold"/>
</dbReference>
<feature type="region of interest" description="Disordered" evidence="7">
    <location>
        <begin position="569"/>
        <end position="588"/>
    </location>
</feature>
<proteinExistence type="inferred from homology"/>
<evidence type="ECO:0000256" key="6">
    <source>
        <dbReference type="PROSITE-ProRule" id="PRU00259"/>
    </source>
</evidence>
<dbReference type="InterPro" id="IPR028435">
    <property type="entry name" value="Plakophilin/d_Catenin"/>
</dbReference>
<feature type="region of interest" description="Disordered" evidence="7">
    <location>
        <begin position="50"/>
        <end position="90"/>
    </location>
</feature>
<feature type="compositionally biased region" description="Polar residues" evidence="7">
    <location>
        <begin position="1"/>
        <end position="23"/>
    </location>
</feature>
<organism evidence="8">
    <name type="scientific">Aceria tosichella</name>
    <name type="common">wheat curl mite</name>
    <dbReference type="NCBI Taxonomy" id="561515"/>
    <lineage>
        <taxon>Eukaryota</taxon>
        <taxon>Metazoa</taxon>
        <taxon>Ecdysozoa</taxon>
        <taxon>Arthropoda</taxon>
        <taxon>Chelicerata</taxon>
        <taxon>Arachnida</taxon>
        <taxon>Acari</taxon>
        <taxon>Acariformes</taxon>
        <taxon>Trombidiformes</taxon>
        <taxon>Prostigmata</taxon>
        <taxon>Eupodina</taxon>
        <taxon>Eriophyoidea</taxon>
        <taxon>Eriophyidae</taxon>
        <taxon>Eriophyinae</taxon>
        <taxon>Aceriini</taxon>
        <taxon>Aceria</taxon>
    </lineage>
</organism>
<dbReference type="GO" id="GO:0005886">
    <property type="term" value="C:plasma membrane"/>
    <property type="evidence" value="ECO:0007669"/>
    <property type="project" value="TreeGrafter"/>
</dbReference>
<evidence type="ECO:0000256" key="5">
    <source>
        <dbReference type="ARBA" id="ARBA00022949"/>
    </source>
</evidence>
<dbReference type="PANTHER" id="PTHR10372">
    <property type="entry name" value="PLAKOPHILLIN-RELATED"/>
    <property type="match status" value="1"/>
</dbReference>
<feature type="compositionally biased region" description="Low complexity" evidence="7">
    <location>
        <begin position="452"/>
        <end position="470"/>
    </location>
</feature>
<name>A0A6G1SNX0_9ACAR</name>
<dbReference type="SUPFAM" id="SSF48371">
    <property type="entry name" value="ARM repeat"/>
    <property type="match status" value="1"/>
</dbReference>
<feature type="region of interest" description="Disordered" evidence="7">
    <location>
        <begin position="438"/>
        <end position="470"/>
    </location>
</feature>
<accession>A0A6G1SNX0</accession>
<feature type="compositionally biased region" description="Low complexity" evidence="7">
    <location>
        <begin position="50"/>
        <end position="82"/>
    </location>
</feature>
<dbReference type="Pfam" id="PF00514">
    <property type="entry name" value="Arm"/>
    <property type="match status" value="4"/>
</dbReference>
<feature type="compositionally biased region" description="Polar residues" evidence="7">
    <location>
        <begin position="569"/>
        <end position="585"/>
    </location>
</feature>